<dbReference type="InterPro" id="IPR058891">
    <property type="entry name" value="CPPA"/>
</dbReference>
<name>A0A3D8JXC7_9BURK</name>
<organism evidence="1 2">
    <name type="scientific">Trinickia dinghuensis</name>
    <dbReference type="NCBI Taxonomy" id="2291023"/>
    <lineage>
        <taxon>Bacteria</taxon>
        <taxon>Pseudomonadati</taxon>
        <taxon>Pseudomonadota</taxon>
        <taxon>Betaproteobacteria</taxon>
        <taxon>Burkholderiales</taxon>
        <taxon>Burkholderiaceae</taxon>
        <taxon>Trinickia</taxon>
    </lineage>
</organism>
<dbReference type="AlphaFoldDB" id="A0A3D8JXC7"/>
<dbReference type="EMBL" id="QRGA01000009">
    <property type="protein sequence ID" value="RDU97793.1"/>
    <property type="molecule type" value="Genomic_DNA"/>
</dbReference>
<evidence type="ECO:0000313" key="1">
    <source>
        <dbReference type="EMBL" id="RDU97793.1"/>
    </source>
</evidence>
<accession>A0A3D8JXC7</accession>
<evidence type="ECO:0000313" key="2">
    <source>
        <dbReference type="Proteomes" id="UP000256838"/>
    </source>
</evidence>
<protein>
    <submittedName>
        <fullName evidence="1">Uncharacterized protein</fullName>
    </submittedName>
</protein>
<proteinExistence type="predicted"/>
<dbReference type="Pfam" id="PF25860">
    <property type="entry name" value="CPPA"/>
    <property type="match status" value="1"/>
</dbReference>
<dbReference type="Proteomes" id="UP000256838">
    <property type="component" value="Unassembled WGS sequence"/>
</dbReference>
<gene>
    <name evidence="1" type="ORF">DWV00_17255</name>
</gene>
<sequence>MERLIRIMNDDDRLALAWLTTHAGKLRVAEAARHLAHSGRPVFVSALCRYLGIWPPAPRRPIREAQDSTLADQHLAQIRQILAGSKAATAAAHHR</sequence>
<keyword evidence="2" id="KW-1185">Reference proteome</keyword>
<reference evidence="1 2" key="1">
    <citation type="submission" date="2018-08" db="EMBL/GenBank/DDBJ databases">
        <title>Paraburkholderia sp. DHOM06 isolated from forest soil.</title>
        <authorList>
            <person name="Gao Z.-H."/>
            <person name="Qiu L.-H."/>
        </authorList>
    </citation>
    <scope>NUCLEOTIDE SEQUENCE [LARGE SCALE GENOMIC DNA]</scope>
    <source>
        <strain evidence="1 2">DHOM06</strain>
    </source>
</reference>
<dbReference type="OrthoDB" id="8965940at2"/>
<comment type="caution">
    <text evidence="1">The sequence shown here is derived from an EMBL/GenBank/DDBJ whole genome shotgun (WGS) entry which is preliminary data.</text>
</comment>